<dbReference type="PRINTS" id="PR01576">
    <property type="entry name" value="PDEFORMYLASE"/>
</dbReference>
<dbReference type="InterPro" id="IPR023635">
    <property type="entry name" value="Peptide_deformylase"/>
</dbReference>
<keyword evidence="2" id="KW-0479">Metal-binding</keyword>
<reference evidence="4" key="1">
    <citation type="submission" date="2017-09" db="EMBL/GenBank/DDBJ databases">
        <title>Depth-based differentiation of microbial function through sediment-hosted aquifers and enrichment of novel symbionts in the deep terrestrial subsurface.</title>
        <authorList>
            <person name="Probst A.J."/>
            <person name="Ladd B."/>
            <person name="Jarett J.K."/>
            <person name="Geller-Mcgrath D.E."/>
            <person name="Sieber C.M.K."/>
            <person name="Emerson J.B."/>
            <person name="Anantharaman K."/>
            <person name="Thomas B.C."/>
            <person name="Malmstrom R."/>
            <person name="Stieglmeier M."/>
            <person name="Klingl A."/>
            <person name="Woyke T."/>
            <person name="Ryan C.M."/>
            <person name="Banfield J.F."/>
        </authorList>
    </citation>
    <scope>NUCLEOTIDE SEQUENCE [LARGE SCALE GENOMIC DNA]</scope>
</reference>
<dbReference type="PANTHER" id="PTHR10458:SF22">
    <property type="entry name" value="PEPTIDE DEFORMYLASE"/>
    <property type="match status" value="1"/>
</dbReference>
<protein>
    <recommendedName>
        <fullName evidence="2">Peptide deformylase</fullName>
        <shortName evidence="2">PDF</shortName>
        <ecNumber evidence="2">3.5.1.88</ecNumber>
    </recommendedName>
    <alternativeName>
        <fullName evidence="2">Polypeptide deformylase</fullName>
    </alternativeName>
</protein>
<dbReference type="GO" id="GO:0006412">
    <property type="term" value="P:translation"/>
    <property type="evidence" value="ECO:0007669"/>
    <property type="project" value="UniProtKB-UniRule"/>
</dbReference>
<dbReference type="EMBL" id="PFNG01000047">
    <property type="protein sequence ID" value="PIZ41671.1"/>
    <property type="molecule type" value="Genomic_DNA"/>
</dbReference>
<dbReference type="GO" id="GO:0042586">
    <property type="term" value="F:peptide deformylase activity"/>
    <property type="evidence" value="ECO:0007669"/>
    <property type="project" value="UniProtKB-UniRule"/>
</dbReference>
<feature type="binding site" evidence="2">
    <location>
        <position position="133"/>
    </location>
    <ligand>
        <name>Fe cation</name>
        <dbReference type="ChEBI" id="CHEBI:24875"/>
    </ligand>
</feature>
<organism evidence="3 4">
    <name type="scientific">Candidatus Aquicultor secundus</name>
    <dbReference type="NCBI Taxonomy" id="1973895"/>
    <lineage>
        <taxon>Bacteria</taxon>
        <taxon>Bacillati</taxon>
        <taxon>Actinomycetota</taxon>
        <taxon>Candidatus Aquicultoria</taxon>
        <taxon>Candidatus Aquicultorales</taxon>
        <taxon>Candidatus Aquicultoraceae</taxon>
        <taxon>Candidatus Aquicultor</taxon>
    </lineage>
</organism>
<accession>A0A2M7T9W0</accession>
<feature type="binding site" evidence="2">
    <location>
        <position position="137"/>
    </location>
    <ligand>
        <name>Fe cation</name>
        <dbReference type="ChEBI" id="CHEBI:24875"/>
    </ligand>
</feature>
<dbReference type="SUPFAM" id="SSF56420">
    <property type="entry name" value="Peptide deformylase"/>
    <property type="match status" value="1"/>
</dbReference>
<keyword evidence="2" id="KW-0648">Protein biosynthesis</keyword>
<name>A0A2M7T9W0_9ACTN</name>
<comment type="caution">
    <text evidence="3">The sequence shown here is derived from an EMBL/GenBank/DDBJ whole genome shotgun (WGS) entry which is preliminary data.</text>
</comment>
<proteinExistence type="inferred from homology"/>
<dbReference type="RefSeq" id="WP_286678460.1">
    <property type="nucleotide sequence ID" value="NZ_MNXI01000085.1"/>
</dbReference>
<sequence length="165" mass="18495">MAVLPIRKFPDPVLREKTLPVEKIDDELHKLIKNMADTMYAAPGVGLAANQVGILKSVVVVDIDEGLMVFLNPEITWYGNETEEGEEGCLSVYPQEIQVMIPRSTKIRFKAKNEKGEPVEFEAEGLLARALQHEVDHIHGILILDRTSPEERRRALKDLAGKTLV</sequence>
<dbReference type="GO" id="GO:0046872">
    <property type="term" value="F:metal ion binding"/>
    <property type="evidence" value="ECO:0007669"/>
    <property type="project" value="UniProtKB-KW"/>
</dbReference>
<evidence type="ECO:0000256" key="2">
    <source>
        <dbReference type="HAMAP-Rule" id="MF_00163"/>
    </source>
</evidence>
<dbReference type="CDD" id="cd00487">
    <property type="entry name" value="Pep_deformylase"/>
    <property type="match status" value="1"/>
</dbReference>
<keyword evidence="2" id="KW-0408">Iron</keyword>
<dbReference type="Pfam" id="PF01327">
    <property type="entry name" value="Pep_deformylase"/>
    <property type="match status" value="1"/>
</dbReference>
<gene>
    <name evidence="2 3" type="primary">def</name>
    <name evidence="3" type="ORF">COY37_01980</name>
</gene>
<comment type="catalytic activity">
    <reaction evidence="2">
        <text>N-terminal N-formyl-L-methionyl-[peptide] + H2O = N-terminal L-methionyl-[peptide] + formate</text>
        <dbReference type="Rhea" id="RHEA:24420"/>
        <dbReference type="Rhea" id="RHEA-COMP:10639"/>
        <dbReference type="Rhea" id="RHEA-COMP:10640"/>
        <dbReference type="ChEBI" id="CHEBI:15377"/>
        <dbReference type="ChEBI" id="CHEBI:15740"/>
        <dbReference type="ChEBI" id="CHEBI:49298"/>
        <dbReference type="ChEBI" id="CHEBI:64731"/>
        <dbReference type="EC" id="3.5.1.88"/>
    </reaction>
</comment>
<dbReference type="Proteomes" id="UP000230956">
    <property type="component" value="Unassembled WGS sequence"/>
</dbReference>
<feature type="binding site" evidence="2">
    <location>
        <position position="89"/>
    </location>
    <ligand>
        <name>Fe cation</name>
        <dbReference type="ChEBI" id="CHEBI:24875"/>
    </ligand>
</feature>
<keyword evidence="2" id="KW-0378">Hydrolase</keyword>
<dbReference type="PIRSF" id="PIRSF004749">
    <property type="entry name" value="Pep_def"/>
    <property type="match status" value="1"/>
</dbReference>
<dbReference type="HAMAP" id="MF_00163">
    <property type="entry name" value="Pep_deformylase"/>
    <property type="match status" value="1"/>
</dbReference>
<dbReference type="NCBIfam" id="NF001159">
    <property type="entry name" value="PRK00150.1-3"/>
    <property type="match status" value="1"/>
</dbReference>
<evidence type="ECO:0000313" key="3">
    <source>
        <dbReference type="EMBL" id="PIZ41671.1"/>
    </source>
</evidence>
<dbReference type="EC" id="3.5.1.88" evidence="2"/>
<dbReference type="PANTHER" id="PTHR10458">
    <property type="entry name" value="PEPTIDE DEFORMYLASE"/>
    <property type="match status" value="1"/>
</dbReference>
<comment type="function">
    <text evidence="2">Removes the formyl group from the N-terminal Met of newly synthesized proteins. Requires at least a dipeptide for an efficient rate of reaction. N-terminal L-methionine is a prerequisite for activity but the enzyme has broad specificity at other positions.</text>
</comment>
<dbReference type="InterPro" id="IPR036821">
    <property type="entry name" value="Peptide_deformylase_sf"/>
</dbReference>
<evidence type="ECO:0000256" key="1">
    <source>
        <dbReference type="ARBA" id="ARBA00010759"/>
    </source>
</evidence>
<comment type="similarity">
    <text evidence="1 2">Belongs to the polypeptide deformylase family.</text>
</comment>
<comment type="cofactor">
    <cofactor evidence="2">
        <name>Fe(2+)</name>
        <dbReference type="ChEBI" id="CHEBI:29033"/>
    </cofactor>
    <text evidence="2">Binds 1 Fe(2+) ion.</text>
</comment>
<dbReference type="NCBIfam" id="TIGR00079">
    <property type="entry name" value="pept_deformyl"/>
    <property type="match status" value="1"/>
</dbReference>
<evidence type="ECO:0000313" key="4">
    <source>
        <dbReference type="Proteomes" id="UP000230956"/>
    </source>
</evidence>
<feature type="active site" evidence="2">
    <location>
        <position position="134"/>
    </location>
</feature>
<dbReference type="Gene3D" id="3.90.45.10">
    <property type="entry name" value="Peptide deformylase"/>
    <property type="match status" value="1"/>
</dbReference>
<dbReference type="AlphaFoldDB" id="A0A2M7T9W0"/>